<dbReference type="GO" id="GO:0006935">
    <property type="term" value="P:chemotaxis"/>
    <property type="evidence" value="ECO:0007669"/>
    <property type="project" value="UniProtKB-KW"/>
</dbReference>
<accession>A0A9W5TUJ8</accession>
<keyword evidence="2" id="KW-0378">Hydrolase</keyword>
<keyword evidence="5" id="KW-1185">Reference proteome</keyword>
<dbReference type="InterPro" id="IPR007597">
    <property type="entry name" value="CheC"/>
</dbReference>
<sequence length="212" mass="22722">MDFTDQFSHIQLDVLREIGNIGAGNAATSMAKLINKKIDMQVPSVKIVAFDEVMELIGGPEELIAAVFIRIQGQAPGTVYFILTKKEAEYLVREITSDKEFSLVGDKGPSELAISALQEVGNILAGSYLSALADFTNINMQPSVPSLSIDMAGAILAVGLVELSQVSDYAIIIDTKINEQSSVAGIHGHFLLLPDPASFKKLFTSLGITDHA</sequence>
<reference evidence="4" key="1">
    <citation type="journal article" date="2014" name="Int. J. Syst. Evol. Microbiol.">
        <title>Complete genome sequence of Corynebacterium casei LMG S-19264T (=DSM 44701T), isolated from a smear-ripened cheese.</title>
        <authorList>
            <consortium name="US DOE Joint Genome Institute (JGI-PGF)"/>
            <person name="Walter F."/>
            <person name="Albersmeier A."/>
            <person name="Kalinowski J."/>
            <person name="Ruckert C."/>
        </authorList>
    </citation>
    <scope>NUCLEOTIDE SEQUENCE</scope>
    <source>
        <strain evidence="4">CGMCC 1.15454</strain>
    </source>
</reference>
<dbReference type="InterPro" id="IPR050992">
    <property type="entry name" value="CheZ_family_phosphatases"/>
</dbReference>
<dbReference type="PANTHER" id="PTHR43693:SF1">
    <property type="entry name" value="PROTEIN PHOSPHATASE CHEZ"/>
    <property type="match status" value="1"/>
</dbReference>
<feature type="domain" description="CheC-like protein" evidence="3">
    <location>
        <begin position="113"/>
        <end position="149"/>
    </location>
</feature>
<protein>
    <submittedName>
        <fullName evidence="4">CheY-P phosphatase CheC</fullName>
    </submittedName>
</protein>
<proteinExistence type="predicted"/>
<dbReference type="Pfam" id="PF04509">
    <property type="entry name" value="CheC"/>
    <property type="match status" value="2"/>
</dbReference>
<evidence type="ECO:0000313" key="5">
    <source>
        <dbReference type="Proteomes" id="UP000621492"/>
    </source>
</evidence>
<evidence type="ECO:0000313" key="4">
    <source>
        <dbReference type="EMBL" id="GGB30472.1"/>
    </source>
</evidence>
<gene>
    <name evidence="4" type="primary">cheC</name>
    <name evidence="4" type="ORF">GCM10011409_04750</name>
</gene>
<dbReference type="Gene3D" id="3.40.1550.10">
    <property type="entry name" value="CheC-like"/>
    <property type="match status" value="1"/>
</dbReference>
<evidence type="ECO:0000259" key="3">
    <source>
        <dbReference type="Pfam" id="PF04509"/>
    </source>
</evidence>
<dbReference type="SUPFAM" id="SSF103039">
    <property type="entry name" value="CheC-like"/>
    <property type="match status" value="1"/>
</dbReference>
<reference evidence="4" key="2">
    <citation type="submission" date="2020-09" db="EMBL/GenBank/DDBJ databases">
        <authorList>
            <person name="Sun Q."/>
            <person name="Zhou Y."/>
        </authorList>
    </citation>
    <scope>NUCLEOTIDE SEQUENCE</scope>
    <source>
        <strain evidence="4">CGMCC 1.15454</strain>
    </source>
</reference>
<dbReference type="CDD" id="cd17909">
    <property type="entry name" value="CheC_ClassI"/>
    <property type="match status" value="1"/>
</dbReference>
<comment type="caution">
    <text evidence="4">The sequence shown here is derived from an EMBL/GenBank/DDBJ whole genome shotgun (WGS) entry which is preliminary data.</text>
</comment>
<name>A0A9W5TUJ8_9BACI</name>
<dbReference type="InterPro" id="IPR028976">
    <property type="entry name" value="CheC-like_sf"/>
</dbReference>
<dbReference type="AlphaFoldDB" id="A0A9W5TUJ8"/>
<dbReference type="EMBL" id="BMJD01000002">
    <property type="protein sequence ID" value="GGB30472.1"/>
    <property type="molecule type" value="Genomic_DNA"/>
</dbReference>
<dbReference type="RefSeq" id="WP_088050219.1">
    <property type="nucleotide sequence ID" value="NZ_BMJD01000002.1"/>
</dbReference>
<keyword evidence="1" id="KW-0145">Chemotaxis</keyword>
<dbReference type="PANTHER" id="PTHR43693">
    <property type="entry name" value="PROTEIN PHOSPHATASE CHEZ"/>
    <property type="match status" value="1"/>
</dbReference>
<organism evidence="4 5">
    <name type="scientific">Lentibacillus populi</name>
    <dbReference type="NCBI Taxonomy" id="1827502"/>
    <lineage>
        <taxon>Bacteria</taxon>
        <taxon>Bacillati</taxon>
        <taxon>Bacillota</taxon>
        <taxon>Bacilli</taxon>
        <taxon>Bacillales</taxon>
        <taxon>Bacillaceae</taxon>
        <taxon>Lentibacillus</taxon>
    </lineage>
</organism>
<dbReference type="Proteomes" id="UP000621492">
    <property type="component" value="Unassembled WGS sequence"/>
</dbReference>
<dbReference type="GO" id="GO:0016787">
    <property type="term" value="F:hydrolase activity"/>
    <property type="evidence" value="ECO:0007669"/>
    <property type="project" value="UniProtKB-KW"/>
</dbReference>
<evidence type="ECO:0000256" key="2">
    <source>
        <dbReference type="ARBA" id="ARBA00022801"/>
    </source>
</evidence>
<evidence type="ECO:0000256" key="1">
    <source>
        <dbReference type="ARBA" id="ARBA00022500"/>
    </source>
</evidence>
<feature type="domain" description="CheC-like protein" evidence="3">
    <location>
        <begin position="10"/>
        <end position="47"/>
    </location>
</feature>